<keyword evidence="2" id="KW-1185">Reference proteome</keyword>
<organism evidence="1 2">
    <name type="scientific">Bauhinia variegata</name>
    <name type="common">Purple orchid tree</name>
    <name type="synonym">Phanera variegata</name>
    <dbReference type="NCBI Taxonomy" id="167791"/>
    <lineage>
        <taxon>Eukaryota</taxon>
        <taxon>Viridiplantae</taxon>
        <taxon>Streptophyta</taxon>
        <taxon>Embryophyta</taxon>
        <taxon>Tracheophyta</taxon>
        <taxon>Spermatophyta</taxon>
        <taxon>Magnoliopsida</taxon>
        <taxon>eudicotyledons</taxon>
        <taxon>Gunneridae</taxon>
        <taxon>Pentapetalae</taxon>
        <taxon>rosids</taxon>
        <taxon>fabids</taxon>
        <taxon>Fabales</taxon>
        <taxon>Fabaceae</taxon>
        <taxon>Cercidoideae</taxon>
        <taxon>Cercideae</taxon>
        <taxon>Bauhiniinae</taxon>
        <taxon>Bauhinia</taxon>
    </lineage>
</organism>
<proteinExistence type="predicted"/>
<dbReference type="EMBL" id="CM039429">
    <property type="protein sequence ID" value="KAI4347798.1"/>
    <property type="molecule type" value="Genomic_DNA"/>
</dbReference>
<sequence>MSQELNNSLPNQTQSTEWTRFHDKLFELALVTVPEDSPDRWEKIAEKMPGKSPEEMKYRYEALVRDVLAIESGFVDVPKYPDDAAASPERVSDSANQFPVPRPRKRGTPWSEEEHQRFLLGLEKYGKGDWRSISRNFVVTRSPTQVASHAQKYFLRQSSANNERRRASIHDITTVDPNMVAPVMGQVEHFLCQNSANNERNPVSTTVDPNVVVPPAIGSEENRNSTNNERRLVSIHGITPVNSNLVPPAIVQGENILHQNWVNNERTLAGIHDNTAIPAVTPAVGQNWVAPSEPPEIQQWNPPFGFPDQMGGYGGYTNYGFH</sequence>
<protein>
    <submittedName>
        <fullName evidence="1">Uncharacterized protein</fullName>
    </submittedName>
</protein>
<evidence type="ECO:0000313" key="1">
    <source>
        <dbReference type="EMBL" id="KAI4347798.1"/>
    </source>
</evidence>
<accession>A0ACB9PHE7</accession>
<gene>
    <name evidence="1" type="ORF">L6164_008580</name>
</gene>
<dbReference type="Proteomes" id="UP000828941">
    <property type="component" value="Chromosome 4"/>
</dbReference>
<evidence type="ECO:0000313" key="2">
    <source>
        <dbReference type="Proteomes" id="UP000828941"/>
    </source>
</evidence>
<reference evidence="1 2" key="1">
    <citation type="journal article" date="2022" name="DNA Res.">
        <title>Chromosomal-level genome assembly of the orchid tree Bauhinia variegata (Leguminosae; Cercidoideae) supports the allotetraploid origin hypothesis of Bauhinia.</title>
        <authorList>
            <person name="Zhong Y."/>
            <person name="Chen Y."/>
            <person name="Zheng D."/>
            <person name="Pang J."/>
            <person name="Liu Y."/>
            <person name="Luo S."/>
            <person name="Meng S."/>
            <person name="Qian L."/>
            <person name="Wei D."/>
            <person name="Dai S."/>
            <person name="Zhou R."/>
        </authorList>
    </citation>
    <scope>NUCLEOTIDE SEQUENCE [LARGE SCALE GENOMIC DNA]</scope>
    <source>
        <strain evidence="1">BV-YZ2020</strain>
    </source>
</reference>
<comment type="caution">
    <text evidence="1">The sequence shown here is derived from an EMBL/GenBank/DDBJ whole genome shotgun (WGS) entry which is preliminary data.</text>
</comment>
<name>A0ACB9PHE7_BAUVA</name>